<keyword evidence="2" id="KW-1185">Reference proteome</keyword>
<sequence>MQRLVRGPDGDEDVDPARSRVVRWSQQLIPACRYSRKPPDLSRTLDDGRWCRVAHVLDLLGCGSADLGDALLRRFGGAASRVGLLFSPVCVPAEAVPSAPFQRRFSCFGADWADWAPEGAPEGVLLPCPADRVSRGVPLLLLLLLLLLFPPYPGRILPCGSPFGHLVIPCFCPLLQLRLQPWCWCFVTLASPSPTPASALASDLALLVVRLVRLVVGGCLVYVASEP</sequence>
<reference evidence="1" key="1">
    <citation type="journal article" date="2022" name="bioRxiv">
        <title>Sequencing and chromosome-scale assembly of the giantPleurodeles waltlgenome.</title>
        <authorList>
            <person name="Brown T."/>
            <person name="Elewa A."/>
            <person name="Iarovenko S."/>
            <person name="Subramanian E."/>
            <person name="Araus A.J."/>
            <person name="Petzold A."/>
            <person name="Susuki M."/>
            <person name="Suzuki K.-i.T."/>
            <person name="Hayashi T."/>
            <person name="Toyoda A."/>
            <person name="Oliveira C."/>
            <person name="Osipova E."/>
            <person name="Leigh N.D."/>
            <person name="Simon A."/>
            <person name="Yun M.H."/>
        </authorList>
    </citation>
    <scope>NUCLEOTIDE SEQUENCE</scope>
    <source>
        <strain evidence="1">20211129_DDA</strain>
        <tissue evidence="1">Liver</tissue>
    </source>
</reference>
<protein>
    <submittedName>
        <fullName evidence="1">Uncharacterized protein</fullName>
    </submittedName>
</protein>
<dbReference type="Proteomes" id="UP001066276">
    <property type="component" value="Chromosome 2_2"/>
</dbReference>
<evidence type="ECO:0000313" key="2">
    <source>
        <dbReference type="Proteomes" id="UP001066276"/>
    </source>
</evidence>
<accession>A0AAV7UUY3</accession>
<organism evidence="1 2">
    <name type="scientific">Pleurodeles waltl</name>
    <name type="common">Iberian ribbed newt</name>
    <dbReference type="NCBI Taxonomy" id="8319"/>
    <lineage>
        <taxon>Eukaryota</taxon>
        <taxon>Metazoa</taxon>
        <taxon>Chordata</taxon>
        <taxon>Craniata</taxon>
        <taxon>Vertebrata</taxon>
        <taxon>Euteleostomi</taxon>
        <taxon>Amphibia</taxon>
        <taxon>Batrachia</taxon>
        <taxon>Caudata</taxon>
        <taxon>Salamandroidea</taxon>
        <taxon>Salamandridae</taxon>
        <taxon>Pleurodelinae</taxon>
        <taxon>Pleurodeles</taxon>
    </lineage>
</organism>
<proteinExistence type="predicted"/>
<name>A0AAV7UUY3_PLEWA</name>
<comment type="caution">
    <text evidence="1">The sequence shown here is derived from an EMBL/GenBank/DDBJ whole genome shotgun (WGS) entry which is preliminary data.</text>
</comment>
<dbReference type="EMBL" id="JANPWB010000004">
    <property type="protein sequence ID" value="KAJ1192206.1"/>
    <property type="molecule type" value="Genomic_DNA"/>
</dbReference>
<gene>
    <name evidence="1" type="ORF">NDU88_001518</name>
</gene>
<evidence type="ECO:0000313" key="1">
    <source>
        <dbReference type="EMBL" id="KAJ1192206.1"/>
    </source>
</evidence>
<dbReference type="AlphaFoldDB" id="A0AAV7UUY3"/>